<comment type="caution">
    <text evidence="1">The sequence shown here is derived from an EMBL/GenBank/DDBJ whole genome shotgun (WGS) entry which is preliminary data.</text>
</comment>
<protein>
    <submittedName>
        <fullName evidence="1">Jg2990 protein</fullName>
    </submittedName>
</protein>
<proteinExistence type="predicted"/>
<name>A0A8S4SGM2_9NEOP</name>
<dbReference type="EMBL" id="CAKXAJ010026293">
    <property type="protein sequence ID" value="CAH2265868.1"/>
    <property type="molecule type" value="Genomic_DNA"/>
</dbReference>
<sequence length="101" mass="11636">MIFVTLRRTPDVRAERHEASFENIARPHTARVTQAYLNDMNITVMECPAKLPGWDLLKRKVRSSEFQLLLTWVNCESLKLRNGGDYPRRPSITSFSVCLDG</sequence>
<dbReference type="AlphaFoldDB" id="A0A8S4SGM2"/>
<dbReference type="OrthoDB" id="9996331at2759"/>
<evidence type="ECO:0000313" key="2">
    <source>
        <dbReference type="Proteomes" id="UP000838756"/>
    </source>
</evidence>
<keyword evidence="2" id="KW-1185">Reference proteome</keyword>
<accession>A0A8S4SGM2</accession>
<dbReference type="Proteomes" id="UP000838756">
    <property type="component" value="Unassembled WGS sequence"/>
</dbReference>
<reference evidence="1" key="1">
    <citation type="submission" date="2022-03" db="EMBL/GenBank/DDBJ databases">
        <authorList>
            <person name="Lindestad O."/>
        </authorList>
    </citation>
    <scope>NUCLEOTIDE SEQUENCE</scope>
</reference>
<gene>
    <name evidence="1" type="primary">jg2990</name>
    <name evidence="1" type="ORF">PAEG_LOCUS25109</name>
</gene>
<evidence type="ECO:0000313" key="1">
    <source>
        <dbReference type="EMBL" id="CAH2265868.1"/>
    </source>
</evidence>
<organism evidence="1 2">
    <name type="scientific">Pararge aegeria aegeria</name>
    <dbReference type="NCBI Taxonomy" id="348720"/>
    <lineage>
        <taxon>Eukaryota</taxon>
        <taxon>Metazoa</taxon>
        <taxon>Ecdysozoa</taxon>
        <taxon>Arthropoda</taxon>
        <taxon>Hexapoda</taxon>
        <taxon>Insecta</taxon>
        <taxon>Pterygota</taxon>
        <taxon>Neoptera</taxon>
        <taxon>Endopterygota</taxon>
        <taxon>Lepidoptera</taxon>
        <taxon>Glossata</taxon>
        <taxon>Ditrysia</taxon>
        <taxon>Papilionoidea</taxon>
        <taxon>Nymphalidae</taxon>
        <taxon>Satyrinae</taxon>
        <taxon>Satyrini</taxon>
        <taxon>Parargina</taxon>
        <taxon>Pararge</taxon>
    </lineage>
</organism>